<evidence type="ECO:0000313" key="1">
    <source>
        <dbReference type="EMBL" id="MDQ0160737.1"/>
    </source>
</evidence>
<dbReference type="SUPFAM" id="SSF158446">
    <property type="entry name" value="IVS-encoded protein-like"/>
    <property type="match status" value="1"/>
</dbReference>
<evidence type="ECO:0000313" key="2">
    <source>
        <dbReference type="Proteomes" id="UP001224359"/>
    </source>
</evidence>
<dbReference type="CDD" id="cd16377">
    <property type="entry name" value="23S_rRNA_IVP_like"/>
    <property type="match status" value="1"/>
</dbReference>
<dbReference type="PANTHER" id="PTHR38471">
    <property type="entry name" value="FOUR HELIX BUNDLE PROTEIN"/>
    <property type="match status" value="1"/>
</dbReference>
<name>A0ABT9VIE1_9BACI</name>
<gene>
    <name evidence="1" type="ORF">J2S77_002744</name>
</gene>
<organism evidence="1 2">
    <name type="scientific">Alkalibacillus salilacus</name>
    <dbReference type="NCBI Taxonomy" id="284582"/>
    <lineage>
        <taxon>Bacteria</taxon>
        <taxon>Bacillati</taxon>
        <taxon>Bacillota</taxon>
        <taxon>Bacilli</taxon>
        <taxon>Bacillales</taxon>
        <taxon>Bacillaceae</taxon>
        <taxon>Alkalibacillus</taxon>
    </lineage>
</organism>
<reference evidence="1 2" key="1">
    <citation type="submission" date="2023-07" db="EMBL/GenBank/DDBJ databases">
        <title>Genomic Encyclopedia of Type Strains, Phase IV (KMG-IV): sequencing the most valuable type-strain genomes for metagenomic binning, comparative biology and taxonomic classification.</title>
        <authorList>
            <person name="Goeker M."/>
        </authorList>
    </citation>
    <scope>NUCLEOTIDE SEQUENCE [LARGE SCALE GENOMIC DNA]</scope>
    <source>
        <strain evidence="1 2">DSM 16460</strain>
    </source>
</reference>
<proteinExistence type="predicted"/>
<dbReference type="Pfam" id="PF05635">
    <property type="entry name" value="23S_rRNA_IVP"/>
    <property type="match status" value="1"/>
</dbReference>
<dbReference type="InterPro" id="IPR012657">
    <property type="entry name" value="23S_rRNA-intervening_sequence"/>
</dbReference>
<comment type="caution">
    <text evidence="1">The sequence shown here is derived from an EMBL/GenBank/DDBJ whole genome shotgun (WGS) entry which is preliminary data.</text>
</comment>
<protein>
    <submittedName>
        <fullName evidence="1">Four helix bundle protein</fullName>
    </submittedName>
</protein>
<dbReference type="Proteomes" id="UP001224359">
    <property type="component" value="Unassembled WGS sequence"/>
</dbReference>
<dbReference type="InterPro" id="IPR036583">
    <property type="entry name" value="23S_rRNA_IVS_sf"/>
</dbReference>
<dbReference type="EMBL" id="JAUSTQ010000017">
    <property type="protein sequence ID" value="MDQ0160737.1"/>
    <property type="molecule type" value="Genomic_DNA"/>
</dbReference>
<dbReference type="RefSeq" id="WP_306978198.1">
    <property type="nucleotide sequence ID" value="NZ_JAUSTQ010000017.1"/>
</dbReference>
<dbReference type="PANTHER" id="PTHR38471:SF2">
    <property type="entry name" value="FOUR HELIX BUNDLE PROTEIN"/>
    <property type="match status" value="1"/>
</dbReference>
<sequence>MKDARDLKVYQKAEDLCVAVEATLDTFPAKQKYNLIDQIRRASTSIVANIAEGNGVQYPKKEKDFYDIAVGSACEVQALLHLSSRLHYVSNDSFEEFDQALWEIRRMLTALIKKLSES</sequence>
<dbReference type="Gene3D" id="1.20.1440.60">
    <property type="entry name" value="23S rRNA-intervening sequence"/>
    <property type="match status" value="1"/>
</dbReference>
<accession>A0ABT9VIE1</accession>
<keyword evidence="2" id="KW-1185">Reference proteome</keyword>
<dbReference type="NCBIfam" id="TIGR02436">
    <property type="entry name" value="four helix bundle protein"/>
    <property type="match status" value="1"/>
</dbReference>